<evidence type="ECO:0000313" key="1">
    <source>
        <dbReference type="EMBL" id="GMG76939.1"/>
    </source>
</evidence>
<organism evidence="1 2">
    <name type="scientific">Priestia megaterium</name>
    <name type="common">Bacillus megaterium</name>
    <dbReference type="NCBI Taxonomy" id="1404"/>
    <lineage>
        <taxon>Bacteria</taxon>
        <taxon>Bacillati</taxon>
        <taxon>Bacillota</taxon>
        <taxon>Bacilli</taxon>
        <taxon>Bacillales</taxon>
        <taxon>Bacillaceae</taxon>
        <taxon>Priestia</taxon>
    </lineage>
</organism>
<sequence length="390" mass="45456">MSNLNLVEENKKYEYVSFSKPSLETELSKLIDSSRNWSPIKGERIKKFNFSQLKENTINNFKFGLSSNKNTQPLAESILEILLLDEYRKGPIENILNNKEEFLLKIEAKISKNEPIEIVIPAFPGRPSNPITHLRVKPDLGELASFVRLWEISEHISTVYKPGANFIISLDGRAYCPFYGYTPEAEYPYPTDLQNYIDQLNIQKHVKLVDLQSLVDERIDEFNKIYPLVESELKEEWKKENYSFRDELIDSMKLGTNTAAIHAAVIKMLKYYNDSTDIVKIVEEMRSAVYENAYNTAFAYMCFLVTIRRMDLIKKKFPEAIRATVHPKEGQYSPYLVNSSTKIVPWHGVAILRKNGRIDSVYESEILEDPQRYKAIYIENDYTPFYYEEK</sequence>
<protein>
    <submittedName>
        <fullName evidence="1">Uncharacterized protein</fullName>
    </submittedName>
</protein>
<reference evidence="1" key="1">
    <citation type="journal article" date="2024" name="Appl Microbiol">
        <title>Effect of kuratsuki Bacillus and Priestia on Taste of Sake.</title>
        <authorList>
            <person name="Kobayashi K."/>
            <person name="Nishida H."/>
        </authorList>
    </citation>
    <scope>NUCLEOTIDE SEQUENCE</scope>
    <source>
        <strain evidence="1">B-12</strain>
    </source>
</reference>
<dbReference type="AlphaFoldDB" id="A0AAX6BTF4"/>
<dbReference type="PANTHER" id="PTHR37285:SF5">
    <property type="entry name" value="SPORE WALL MATURATION PROTEIN DIT1"/>
    <property type="match status" value="1"/>
</dbReference>
<proteinExistence type="predicted"/>
<gene>
    <name evidence="1" type="ORF">ShirakiTB12_54080</name>
</gene>
<name>A0AAX6BTF4_PRIMG</name>
<accession>A0AAX6BTF4</accession>
<dbReference type="InterPro" id="IPR007817">
    <property type="entry name" value="Isocyanide_synthase_DIT1"/>
</dbReference>
<dbReference type="Pfam" id="PF05141">
    <property type="entry name" value="DIT1_PvcA"/>
    <property type="match status" value="1"/>
</dbReference>
<dbReference type="Proteomes" id="UP001165240">
    <property type="component" value="Unassembled WGS sequence"/>
</dbReference>
<evidence type="ECO:0000313" key="2">
    <source>
        <dbReference type="Proteomes" id="UP001165240"/>
    </source>
</evidence>
<dbReference type="RefSeq" id="WP_310876672.1">
    <property type="nucleotide sequence ID" value="NZ_BSYK01000004.1"/>
</dbReference>
<dbReference type="PANTHER" id="PTHR37285">
    <property type="entry name" value="SPORE WALL MATURATION PROTEIN DIT1"/>
    <property type="match status" value="1"/>
</dbReference>
<comment type="caution">
    <text evidence="1">The sequence shown here is derived from an EMBL/GenBank/DDBJ whole genome shotgun (WGS) entry which is preliminary data.</text>
</comment>
<dbReference type="EMBL" id="BSYK01000004">
    <property type="protein sequence ID" value="GMG76939.1"/>
    <property type="molecule type" value="Genomic_DNA"/>
</dbReference>